<gene>
    <name evidence="5" type="ORF">MAIT1_03274</name>
</gene>
<dbReference type="GO" id="GO:0016279">
    <property type="term" value="F:protein-lysine N-methyltransferase activity"/>
    <property type="evidence" value="ECO:0007669"/>
    <property type="project" value="InterPro"/>
</dbReference>
<evidence type="ECO:0000256" key="2">
    <source>
        <dbReference type="ARBA" id="ARBA00022679"/>
    </source>
</evidence>
<dbReference type="InterPro" id="IPR026170">
    <property type="entry name" value="FAM173A/B"/>
</dbReference>
<evidence type="ECO:0000256" key="3">
    <source>
        <dbReference type="ARBA" id="ARBA00022691"/>
    </source>
</evidence>
<dbReference type="STRING" id="1434232.MAIT1_03274"/>
<dbReference type="OrthoDB" id="5510758at2"/>
<feature type="transmembrane region" description="Helical" evidence="4">
    <location>
        <begin position="14"/>
        <end position="33"/>
    </location>
</feature>
<keyword evidence="4" id="KW-1133">Transmembrane helix</keyword>
<keyword evidence="2" id="KW-0808">Transferase</keyword>
<dbReference type="PANTHER" id="PTHR13610">
    <property type="entry name" value="METHYLTRANSFERASE DOMAIN-CONTAINING PROTEIN"/>
    <property type="match status" value="1"/>
</dbReference>
<dbReference type="RefSeq" id="WP_085441761.1">
    <property type="nucleotide sequence ID" value="NZ_LVJN01000018.1"/>
</dbReference>
<reference evidence="5 6" key="1">
    <citation type="journal article" date="2016" name="BMC Genomics">
        <title>Combined genomic and structural analyses of a cultured magnetotactic bacterium reveals its niche adaptation to a dynamic environment.</title>
        <authorList>
            <person name="Araujo A.C."/>
            <person name="Morillo V."/>
            <person name="Cypriano J."/>
            <person name="Teixeira L.C."/>
            <person name="Leao P."/>
            <person name="Lyra S."/>
            <person name="Almeida L.G."/>
            <person name="Bazylinski D.A."/>
            <person name="Vasconcellos A.T."/>
            <person name="Abreu F."/>
            <person name="Lins U."/>
        </authorList>
    </citation>
    <scope>NUCLEOTIDE SEQUENCE [LARGE SCALE GENOMIC DNA]</scope>
    <source>
        <strain evidence="5 6">IT-1</strain>
    </source>
</reference>
<keyword evidence="1" id="KW-0489">Methyltransferase</keyword>
<dbReference type="Gene3D" id="3.40.50.150">
    <property type="entry name" value="Vaccinia Virus protein VP39"/>
    <property type="match status" value="1"/>
</dbReference>
<comment type="caution">
    <text evidence="5">The sequence shown here is derived from an EMBL/GenBank/DDBJ whole genome shotgun (WGS) entry which is preliminary data.</text>
</comment>
<name>A0A1Y2K6F2_9PROT</name>
<organism evidence="5 6">
    <name type="scientific">Magnetofaba australis IT-1</name>
    <dbReference type="NCBI Taxonomy" id="1434232"/>
    <lineage>
        <taxon>Bacteria</taxon>
        <taxon>Pseudomonadati</taxon>
        <taxon>Pseudomonadota</taxon>
        <taxon>Magnetococcia</taxon>
        <taxon>Magnetococcales</taxon>
        <taxon>Magnetococcaceae</taxon>
        <taxon>Magnetofaba</taxon>
    </lineage>
</organism>
<keyword evidence="4" id="KW-0812">Transmembrane</keyword>
<sequence>MQPQSAAGVDERDILIAFGVLVAMLLIAGWIAWRTWRTGAPPMPSNGRMRRALLEVLPRAMSGRVVELGSGWGGLAWRLARLYPAVAVVGVECSELPWLVSWLRLKLTWRRPKHLQFLYGDFFAQDLTDAQLVVCYLNPETMSRLRPKLMAELRPGAYVACIGFALPEIPPMAVRHLDDWMQTKIYLYQMEGEEPKPLNYAV</sequence>
<dbReference type="PANTHER" id="PTHR13610:SF11">
    <property type="entry name" value="METHYLTRANSFERASE DOMAIN-CONTAINING PROTEIN"/>
    <property type="match status" value="1"/>
</dbReference>
<dbReference type="Proteomes" id="UP000194003">
    <property type="component" value="Unassembled WGS sequence"/>
</dbReference>
<evidence type="ECO:0000313" key="5">
    <source>
        <dbReference type="EMBL" id="OSM05123.1"/>
    </source>
</evidence>
<dbReference type="AlphaFoldDB" id="A0A1Y2K6F2"/>
<dbReference type="InterPro" id="IPR029063">
    <property type="entry name" value="SAM-dependent_MTases_sf"/>
</dbReference>
<dbReference type="GO" id="GO:0032259">
    <property type="term" value="P:methylation"/>
    <property type="evidence" value="ECO:0007669"/>
    <property type="project" value="UniProtKB-KW"/>
</dbReference>
<dbReference type="SUPFAM" id="SSF53335">
    <property type="entry name" value="S-adenosyl-L-methionine-dependent methyltransferases"/>
    <property type="match status" value="1"/>
</dbReference>
<protein>
    <submittedName>
        <fullName evidence="5">Uncharacterized protein</fullName>
    </submittedName>
</protein>
<keyword evidence="4" id="KW-0472">Membrane</keyword>
<evidence type="ECO:0000256" key="1">
    <source>
        <dbReference type="ARBA" id="ARBA00022603"/>
    </source>
</evidence>
<keyword evidence="6" id="KW-1185">Reference proteome</keyword>
<evidence type="ECO:0000256" key="4">
    <source>
        <dbReference type="SAM" id="Phobius"/>
    </source>
</evidence>
<proteinExistence type="predicted"/>
<evidence type="ECO:0000313" key="6">
    <source>
        <dbReference type="Proteomes" id="UP000194003"/>
    </source>
</evidence>
<keyword evidence="3" id="KW-0949">S-adenosyl-L-methionine</keyword>
<dbReference type="EMBL" id="LVJN01000018">
    <property type="protein sequence ID" value="OSM05123.1"/>
    <property type="molecule type" value="Genomic_DNA"/>
</dbReference>
<accession>A0A1Y2K6F2</accession>